<dbReference type="STRING" id="48709.A0A1D2M222"/>
<proteinExistence type="predicted"/>
<feature type="non-terminal residue" evidence="2">
    <location>
        <position position="54"/>
    </location>
</feature>
<comment type="caution">
    <text evidence="2">The sequence shown here is derived from an EMBL/GenBank/DDBJ whole genome shotgun (WGS) entry which is preliminary data.</text>
</comment>
<evidence type="ECO:0000256" key="1">
    <source>
        <dbReference type="SAM" id="Phobius"/>
    </source>
</evidence>
<dbReference type="AlphaFoldDB" id="A0A1D2M222"/>
<feature type="transmembrane region" description="Helical" evidence="1">
    <location>
        <begin position="27"/>
        <end position="52"/>
    </location>
</feature>
<protein>
    <submittedName>
        <fullName evidence="2">Uncharacterized protein</fullName>
    </submittedName>
</protein>
<feature type="non-terminal residue" evidence="2">
    <location>
        <position position="1"/>
    </location>
</feature>
<accession>A0A1D2M222</accession>
<evidence type="ECO:0000313" key="2">
    <source>
        <dbReference type="EMBL" id="ODM87018.1"/>
    </source>
</evidence>
<keyword evidence="1" id="KW-0472">Membrane</keyword>
<gene>
    <name evidence="2" type="ORF">Ocin01_19664</name>
</gene>
<organism evidence="2 3">
    <name type="scientific">Orchesella cincta</name>
    <name type="common">Springtail</name>
    <name type="synonym">Podura cincta</name>
    <dbReference type="NCBI Taxonomy" id="48709"/>
    <lineage>
        <taxon>Eukaryota</taxon>
        <taxon>Metazoa</taxon>
        <taxon>Ecdysozoa</taxon>
        <taxon>Arthropoda</taxon>
        <taxon>Hexapoda</taxon>
        <taxon>Collembola</taxon>
        <taxon>Entomobryomorpha</taxon>
        <taxon>Entomobryoidea</taxon>
        <taxon>Orchesellidae</taxon>
        <taxon>Orchesellinae</taxon>
        <taxon>Orchesella</taxon>
    </lineage>
</organism>
<keyword evidence="1" id="KW-0812">Transmembrane</keyword>
<evidence type="ECO:0000313" key="3">
    <source>
        <dbReference type="Proteomes" id="UP000094527"/>
    </source>
</evidence>
<dbReference type="Proteomes" id="UP000094527">
    <property type="component" value="Unassembled WGS sequence"/>
</dbReference>
<keyword evidence="1" id="KW-1133">Transmembrane helix</keyword>
<dbReference type="OrthoDB" id="8196393at2759"/>
<keyword evidence="3" id="KW-1185">Reference proteome</keyword>
<name>A0A1D2M222_ORCCI</name>
<dbReference type="EMBL" id="LJIJ01006444">
    <property type="protein sequence ID" value="ODM87018.1"/>
    <property type="molecule type" value="Genomic_DNA"/>
</dbReference>
<reference evidence="2 3" key="1">
    <citation type="journal article" date="2016" name="Genome Biol. Evol.">
        <title>Gene Family Evolution Reflects Adaptation to Soil Environmental Stressors in the Genome of the Collembolan Orchesella cincta.</title>
        <authorList>
            <person name="Faddeeva-Vakhrusheva A."/>
            <person name="Derks M.F."/>
            <person name="Anvar S.Y."/>
            <person name="Agamennone V."/>
            <person name="Suring W."/>
            <person name="Smit S."/>
            <person name="van Straalen N.M."/>
            <person name="Roelofs D."/>
        </authorList>
    </citation>
    <scope>NUCLEOTIDE SEQUENCE [LARGE SCALE GENOMIC DNA]</scope>
    <source>
        <tissue evidence="2">Mixed pool</tissue>
    </source>
</reference>
<sequence length="54" mass="6336">ESPDFTIEGHRLDRQRKKVEMEKKRRCACRLCGMLFFLVAFLGVLVALSMIYTK</sequence>